<evidence type="ECO:0000313" key="3">
    <source>
        <dbReference type="Proteomes" id="UP001235760"/>
    </source>
</evidence>
<dbReference type="Gene3D" id="3.40.50.300">
    <property type="entry name" value="P-loop containing nucleotide triphosphate hydrolases"/>
    <property type="match status" value="1"/>
</dbReference>
<dbReference type="Pfam" id="PF20030">
    <property type="entry name" value="bpMoxR"/>
    <property type="match status" value="1"/>
</dbReference>
<organism evidence="2 3">
    <name type="scientific">Leptothrix discophora</name>
    <dbReference type="NCBI Taxonomy" id="89"/>
    <lineage>
        <taxon>Bacteria</taxon>
        <taxon>Pseudomonadati</taxon>
        <taxon>Pseudomonadota</taxon>
        <taxon>Betaproteobacteria</taxon>
        <taxon>Burkholderiales</taxon>
        <taxon>Sphaerotilaceae</taxon>
        <taxon>Leptothrix</taxon>
    </lineage>
</organism>
<evidence type="ECO:0000259" key="1">
    <source>
        <dbReference type="SMART" id="SM00382"/>
    </source>
</evidence>
<dbReference type="InterPro" id="IPR003593">
    <property type="entry name" value="AAA+_ATPase"/>
</dbReference>
<dbReference type="SUPFAM" id="SSF52540">
    <property type="entry name" value="P-loop containing nucleoside triphosphate hydrolases"/>
    <property type="match status" value="1"/>
</dbReference>
<dbReference type="CDD" id="cd00009">
    <property type="entry name" value="AAA"/>
    <property type="match status" value="1"/>
</dbReference>
<dbReference type="PANTHER" id="PTHR32204:SF0">
    <property type="entry name" value="ATPASE RAVA"/>
    <property type="match status" value="1"/>
</dbReference>
<reference evidence="2 3" key="1">
    <citation type="submission" date="2023-08" db="EMBL/GenBank/DDBJ databases">
        <authorList>
            <person name="Roldan D.M."/>
            <person name="Menes R.J."/>
        </authorList>
    </citation>
    <scope>NUCLEOTIDE SEQUENCE [LARGE SCALE GENOMIC DNA]</scope>
    <source>
        <strain evidence="2 3">CCM 2812</strain>
    </source>
</reference>
<feature type="domain" description="AAA+ ATPase" evidence="1">
    <location>
        <begin position="38"/>
        <end position="179"/>
    </location>
</feature>
<sequence length="380" mass="41581">MSTDPTLAPRLCAHLATLESGLLERGIATRLMLLAALAGEHVLLIGPPGTAKSELARRLHGVMAVGRYFERLLTRFSTPEELFGPLSLKALEDDRYERLTEGYLPTAGVAFLDEVFKANSAILNALLTLLNEREFDNGQQRLAVPLVSVVGATNEVPNEEALLAFHDRFLVRVTVEPVSDDSFAALLRLDAAAGRPRVVQPWQPEEIKALIEARARIALPDAVLARLAGLRPRLREWDIGVSDRRWRQIAGLLRSAALTEGRDAVDELDLWLLPYALAHQPDQVAPLAAWFLHEVVQAAPQSPTWLGRAVEAFDQQLGLERSAEAEDTLDAGAGKLALAKAIGGQTSNEGMLRIVGAALEAHQRRRYSRVHIAARVAQVD</sequence>
<dbReference type="EMBL" id="JAUZEE010000001">
    <property type="protein sequence ID" value="MDP4299547.1"/>
    <property type="molecule type" value="Genomic_DNA"/>
</dbReference>
<accession>A0ABT9FZ90</accession>
<protein>
    <submittedName>
        <fullName evidence="2">AAA family ATPase</fullName>
    </submittedName>
</protein>
<proteinExistence type="predicted"/>
<evidence type="ECO:0000313" key="2">
    <source>
        <dbReference type="EMBL" id="MDP4299547.1"/>
    </source>
</evidence>
<dbReference type="SMART" id="SM00382">
    <property type="entry name" value="AAA"/>
    <property type="match status" value="1"/>
</dbReference>
<gene>
    <name evidence="2" type="ORF">Q8X39_02795</name>
</gene>
<dbReference type="Pfam" id="PF17868">
    <property type="entry name" value="AAA_lid_8"/>
    <property type="match status" value="1"/>
</dbReference>
<dbReference type="PANTHER" id="PTHR32204">
    <property type="entry name" value="ATPASE RAVA"/>
    <property type="match status" value="1"/>
</dbReference>
<keyword evidence="3" id="KW-1185">Reference proteome</keyword>
<dbReference type="InterPro" id="IPR027417">
    <property type="entry name" value="P-loop_NTPase"/>
</dbReference>
<comment type="caution">
    <text evidence="2">The sequence shown here is derived from an EMBL/GenBank/DDBJ whole genome shotgun (WGS) entry which is preliminary data.</text>
</comment>
<dbReference type="InterPro" id="IPR050513">
    <property type="entry name" value="RavA_ATPases"/>
</dbReference>
<name>A0ABT9FZ90_LEPDI</name>
<dbReference type="InterPro" id="IPR041538">
    <property type="entry name" value="RavA-like_AAA_lid"/>
</dbReference>
<dbReference type="InterPro" id="IPR001270">
    <property type="entry name" value="ClpA/B"/>
</dbReference>
<dbReference type="InterPro" id="IPR045427">
    <property type="entry name" value="MoxR"/>
</dbReference>
<dbReference type="RefSeq" id="WP_305748084.1">
    <property type="nucleotide sequence ID" value="NZ_JAUZEE010000001.1"/>
</dbReference>
<dbReference type="Proteomes" id="UP001235760">
    <property type="component" value="Unassembled WGS sequence"/>
</dbReference>
<dbReference type="PRINTS" id="PR00300">
    <property type="entry name" value="CLPPROTEASEA"/>
</dbReference>